<protein>
    <submittedName>
        <fullName evidence="1">Uncharacterized protein</fullName>
    </submittedName>
</protein>
<keyword evidence="2" id="KW-1185">Reference proteome</keyword>
<dbReference type="EMBL" id="CAJZAF010000077">
    <property type="protein sequence ID" value="CAG9187516.1"/>
    <property type="molecule type" value="Genomic_DNA"/>
</dbReference>
<evidence type="ECO:0000313" key="1">
    <source>
        <dbReference type="EMBL" id="CAG9187516.1"/>
    </source>
</evidence>
<proteinExistence type="predicted"/>
<evidence type="ECO:0000313" key="2">
    <source>
        <dbReference type="Proteomes" id="UP000701702"/>
    </source>
</evidence>
<dbReference type="RefSeq" id="WP_224010888.1">
    <property type="nucleotide sequence ID" value="NZ_CAJZAF010000077.1"/>
</dbReference>
<sequence>MDFLEQVVSDRLTRHARWLGVQPPYDGSEFIWKDEHFYHLSGIDRQGRRVLIEVFRIGIEGKLEAVFAFQYPPPIRNLYRAEYDLLYSDDS</sequence>
<name>A0ABM8Y416_9BURK</name>
<accession>A0ABM8Y416</accession>
<comment type="caution">
    <text evidence="1">The sequence shown here is derived from an EMBL/GenBank/DDBJ whole genome shotgun (WGS) entry which is preliminary data.</text>
</comment>
<reference evidence="1 2" key="1">
    <citation type="submission" date="2021-08" db="EMBL/GenBank/DDBJ databases">
        <authorList>
            <person name="Peeters C."/>
        </authorList>
    </citation>
    <scope>NUCLEOTIDE SEQUENCE [LARGE SCALE GENOMIC DNA]</scope>
    <source>
        <strain evidence="1 2">LMG 23994</strain>
    </source>
</reference>
<organism evidence="1 2">
    <name type="scientific">Cupriavidus pinatubonensis</name>
    <dbReference type="NCBI Taxonomy" id="248026"/>
    <lineage>
        <taxon>Bacteria</taxon>
        <taxon>Pseudomonadati</taxon>
        <taxon>Pseudomonadota</taxon>
        <taxon>Betaproteobacteria</taxon>
        <taxon>Burkholderiales</taxon>
        <taxon>Burkholderiaceae</taxon>
        <taxon>Cupriavidus</taxon>
    </lineage>
</organism>
<dbReference type="Proteomes" id="UP000701702">
    <property type="component" value="Unassembled WGS sequence"/>
</dbReference>
<gene>
    <name evidence="1" type="ORF">LMG23994_06961</name>
</gene>